<evidence type="ECO:0000256" key="9">
    <source>
        <dbReference type="ARBA" id="ARBA00023078"/>
    </source>
</evidence>
<dbReference type="InterPro" id="IPR001344">
    <property type="entry name" value="Chloro_AB-bd_pln"/>
</dbReference>
<name>A0AAD3T065_NEPGR</name>
<sequence>MFGAPGCIFLKLLARNSVKFREAVWFKAGAQIFSEGGLDNLGNPSLVHAQSILAIWACHVILMGAIEGHRVADDPEAFAELKVKEIKNGRFAMFSMFRFFVQAFVTGKGPLENLADYLSCARQQQCMGLCHKLCPRKVEVADDQDFNLISGPESTPNAASDGSKSPILSPLSCTSRYAKHLTVNIGVTFDLKVIGNPSNVDYMSSIDLELIKRRLASVFSWWCSFVLFCDLPGECLNQLRALWTYALAFWNWCWLGSRMFIVINRDGYQAIDKIEKIRMNIGIVGCHRLMQVCQVQYFRQLLKPVT</sequence>
<keyword evidence="6" id="KW-0812">Transmembrane</keyword>
<feature type="binding site" evidence="11">
    <location>
        <position position="31"/>
    </location>
    <ligand>
        <name>chlorophyll a</name>
        <dbReference type="ChEBI" id="CHEBI:58416"/>
        <label>1</label>
    </ligand>
</feature>
<comment type="function">
    <text evidence="12">The light-harvesting complex (LHC) functions as a light receptor, it captures and delivers excitation energy to photosystems with which it is closely associated.</text>
</comment>
<keyword evidence="3 12" id="KW-0150">Chloroplast</keyword>
<keyword evidence="9 12" id="KW-0793">Thylakoid</keyword>
<evidence type="ECO:0000256" key="12">
    <source>
        <dbReference type="RuleBase" id="RU363080"/>
    </source>
</evidence>
<feature type="binding site" evidence="11">
    <location>
        <position position="90"/>
    </location>
    <ligand>
        <name>chlorophyll a</name>
        <dbReference type="ChEBI" id="CHEBI:58416"/>
        <label>1</label>
    </ligand>
</feature>
<keyword evidence="8 12" id="KW-0157">Chromophore</keyword>
<comment type="similarity">
    <text evidence="12">Belongs to the light-harvesting chlorophyll a/b-binding (LHC) protein family.</text>
</comment>
<keyword evidence="5 12" id="KW-0934">Plastid</keyword>
<dbReference type="InterPro" id="IPR022796">
    <property type="entry name" value="Chloroa_b-bind"/>
</dbReference>
<keyword evidence="14" id="KW-1185">Reference proteome</keyword>
<evidence type="ECO:0000256" key="5">
    <source>
        <dbReference type="ARBA" id="ARBA00022640"/>
    </source>
</evidence>
<dbReference type="SUPFAM" id="SSF103511">
    <property type="entry name" value="Chlorophyll a-b binding protein"/>
    <property type="match status" value="1"/>
</dbReference>
<keyword evidence="2 11" id="KW-0148">Chlorophyll</keyword>
<dbReference type="AlphaFoldDB" id="A0AAD3T065"/>
<keyword evidence="12" id="KW-0603">Photosystem I</keyword>
<evidence type="ECO:0000256" key="8">
    <source>
        <dbReference type="ARBA" id="ARBA00022991"/>
    </source>
</evidence>
<keyword evidence="4 12" id="KW-0602">Photosynthesis</keyword>
<evidence type="ECO:0000256" key="10">
    <source>
        <dbReference type="ARBA" id="ARBA00023136"/>
    </source>
</evidence>
<feature type="binding site" evidence="11">
    <location>
        <position position="85"/>
    </location>
    <ligand>
        <name>chlorophyll a</name>
        <dbReference type="ChEBI" id="CHEBI:58416"/>
        <label>1</label>
    </ligand>
</feature>
<keyword evidence="10" id="KW-0472">Membrane</keyword>
<evidence type="ECO:0000313" key="13">
    <source>
        <dbReference type="EMBL" id="GMH20365.1"/>
    </source>
</evidence>
<evidence type="ECO:0000256" key="4">
    <source>
        <dbReference type="ARBA" id="ARBA00022531"/>
    </source>
</evidence>
<dbReference type="GO" id="GO:0009522">
    <property type="term" value="C:photosystem I"/>
    <property type="evidence" value="ECO:0007669"/>
    <property type="project" value="UniProtKB-KW"/>
</dbReference>
<feature type="binding site" description="axial binding residue" evidence="11">
    <location>
        <position position="51"/>
    </location>
    <ligand>
        <name>chlorophyll b</name>
        <dbReference type="ChEBI" id="CHEBI:61721"/>
        <label>1</label>
    </ligand>
    <ligandPart>
        <name>Mg</name>
        <dbReference type="ChEBI" id="CHEBI:25107"/>
    </ligandPart>
</feature>
<dbReference type="Gene3D" id="1.10.3460.10">
    <property type="entry name" value="Chlorophyll a/b binding protein domain"/>
    <property type="match status" value="1"/>
</dbReference>
<dbReference type="Proteomes" id="UP001279734">
    <property type="component" value="Unassembled WGS sequence"/>
</dbReference>
<keyword evidence="12" id="KW-0604">Photosystem II</keyword>
<evidence type="ECO:0000256" key="2">
    <source>
        <dbReference type="ARBA" id="ARBA00022494"/>
    </source>
</evidence>
<feature type="binding site" description="axial binding residue" evidence="11">
    <location>
        <position position="102"/>
    </location>
    <ligand>
        <name>chlorophyll a</name>
        <dbReference type="ChEBI" id="CHEBI:58416"/>
        <label>1</label>
    </ligand>
    <ligandPart>
        <name>Mg</name>
        <dbReference type="ChEBI" id="CHEBI:25107"/>
    </ligandPart>
</feature>
<comment type="subcellular location">
    <subcellularLocation>
        <location evidence="1 12">Plastid</location>
        <location evidence="1 12">Chloroplast thylakoid membrane</location>
    </subcellularLocation>
</comment>
<evidence type="ECO:0000256" key="1">
    <source>
        <dbReference type="ARBA" id="ARBA00004334"/>
    </source>
</evidence>
<comment type="caution">
    <text evidence="13">The sequence shown here is derived from an EMBL/GenBank/DDBJ whole genome shotgun (WGS) entry which is preliminary data.</text>
</comment>
<reference evidence="13" key="1">
    <citation type="submission" date="2023-05" db="EMBL/GenBank/DDBJ databases">
        <title>Nepenthes gracilis genome sequencing.</title>
        <authorList>
            <person name="Fukushima K."/>
        </authorList>
    </citation>
    <scope>NUCLEOTIDE SEQUENCE</scope>
    <source>
        <strain evidence="13">SING2019-196</strain>
    </source>
</reference>
<protein>
    <recommendedName>
        <fullName evidence="12">Chlorophyll a-b binding protein, chloroplastic</fullName>
    </recommendedName>
</protein>
<organism evidence="13 14">
    <name type="scientific">Nepenthes gracilis</name>
    <name type="common">Slender pitcher plant</name>
    <dbReference type="NCBI Taxonomy" id="150966"/>
    <lineage>
        <taxon>Eukaryota</taxon>
        <taxon>Viridiplantae</taxon>
        <taxon>Streptophyta</taxon>
        <taxon>Embryophyta</taxon>
        <taxon>Tracheophyta</taxon>
        <taxon>Spermatophyta</taxon>
        <taxon>Magnoliopsida</taxon>
        <taxon>eudicotyledons</taxon>
        <taxon>Gunneridae</taxon>
        <taxon>Pentapetalae</taxon>
        <taxon>Caryophyllales</taxon>
        <taxon>Nepenthaceae</taxon>
        <taxon>Nepenthes</taxon>
    </lineage>
</organism>
<accession>A0AAD3T065</accession>
<dbReference type="EMBL" id="BSYO01000021">
    <property type="protein sequence ID" value="GMH20365.1"/>
    <property type="molecule type" value="Genomic_DNA"/>
</dbReference>
<gene>
    <name evidence="13" type="ORF">Nepgr_022206</name>
</gene>
<evidence type="ECO:0000313" key="14">
    <source>
        <dbReference type="Proteomes" id="UP001279734"/>
    </source>
</evidence>
<evidence type="ECO:0000256" key="7">
    <source>
        <dbReference type="ARBA" id="ARBA00022989"/>
    </source>
</evidence>
<keyword evidence="7" id="KW-1133">Transmembrane helix</keyword>
<feature type="binding site" description="axial binding residue" evidence="11">
    <location>
        <position position="47"/>
    </location>
    <ligand>
        <name>chlorophyll b</name>
        <dbReference type="ChEBI" id="CHEBI:61721"/>
        <label>1</label>
    </ligand>
    <ligandPart>
        <name>Mg</name>
        <dbReference type="ChEBI" id="CHEBI:25107"/>
    </ligandPart>
</feature>
<dbReference type="Pfam" id="PF00504">
    <property type="entry name" value="Chloroa_b-bind"/>
    <property type="match status" value="1"/>
</dbReference>
<evidence type="ECO:0000256" key="11">
    <source>
        <dbReference type="PIRSR" id="PIRSR601344-1"/>
    </source>
</evidence>
<feature type="binding site" description="axial binding residue" evidence="11">
    <location>
        <position position="67"/>
    </location>
    <ligand>
        <name>chlorophyll b</name>
        <dbReference type="ChEBI" id="CHEBI:61721"/>
        <label>1</label>
    </ligand>
    <ligandPart>
        <name>Mg</name>
        <dbReference type="ChEBI" id="CHEBI:25107"/>
    </ligandPart>
</feature>
<dbReference type="GO" id="GO:0009523">
    <property type="term" value="C:photosystem II"/>
    <property type="evidence" value="ECO:0007669"/>
    <property type="project" value="UniProtKB-KW"/>
</dbReference>
<feature type="binding site" evidence="11">
    <location>
        <position position="84"/>
    </location>
    <ligand>
        <name>chlorophyll a</name>
        <dbReference type="ChEBI" id="CHEBI:58416"/>
        <label>1</label>
    </ligand>
</feature>
<evidence type="ECO:0000256" key="6">
    <source>
        <dbReference type="ARBA" id="ARBA00022692"/>
    </source>
</evidence>
<dbReference type="GO" id="GO:0016168">
    <property type="term" value="F:chlorophyll binding"/>
    <property type="evidence" value="ECO:0007669"/>
    <property type="project" value="UniProtKB-KW"/>
</dbReference>
<dbReference type="GO" id="GO:0009535">
    <property type="term" value="C:chloroplast thylakoid membrane"/>
    <property type="evidence" value="ECO:0007669"/>
    <property type="project" value="UniProtKB-SubCell"/>
</dbReference>
<dbReference type="GO" id="GO:0009765">
    <property type="term" value="P:photosynthesis, light harvesting"/>
    <property type="evidence" value="ECO:0007669"/>
    <property type="project" value="InterPro"/>
</dbReference>
<evidence type="ECO:0000256" key="3">
    <source>
        <dbReference type="ARBA" id="ARBA00022528"/>
    </source>
</evidence>
<proteinExistence type="inferred from homology"/>
<feature type="binding site" evidence="11">
    <location>
        <position position="41"/>
    </location>
    <ligand>
        <name>chlorophyll a</name>
        <dbReference type="ChEBI" id="CHEBI:58416"/>
        <label>1</label>
    </ligand>
</feature>
<feature type="binding site" evidence="11">
    <location>
        <position position="88"/>
    </location>
    <ligand>
        <name>chlorophyll a</name>
        <dbReference type="ChEBI" id="CHEBI:58416"/>
        <label>1</label>
    </ligand>
</feature>
<dbReference type="PANTHER" id="PTHR21649">
    <property type="entry name" value="CHLOROPHYLL A/B BINDING PROTEIN"/>
    <property type="match status" value="1"/>
</dbReference>